<dbReference type="Proteomes" id="UP000472355">
    <property type="component" value="Unassembled WGS sequence"/>
</dbReference>
<dbReference type="EMBL" id="SWOV01000035">
    <property type="protein sequence ID" value="NFF88642.1"/>
    <property type="molecule type" value="Genomic_DNA"/>
</dbReference>
<dbReference type="EMBL" id="SGKU01000036">
    <property type="protein sequence ID" value="NFA43349.1"/>
    <property type="molecule type" value="Genomic_DNA"/>
</dbReference>
<dbReference type="OrthoDB" id="1904635at2"/>
<evidence type="ECO:0000313" key="2">
    <source>
        <dbReference type="EMBL" id="NFA43349.1"/>
    </source>
</evidence>
<dbReference type="Gene3D" id="3.40.1350.10">
    <property type="match status" value="1"/>
</dbReference>
<reference evidence="2 5" key="1">
    <citation type="submission" date="2019-02" db="EMBL/GenBank/DDBJ databases">
        <title>Genome sequencing of Clostridium botulinum clinical isolates.</title>
        <authorList>
            <person name="Brunt J."/>
            <person name="Van Vliet A.H.M."/>
            <person name="Stringer S.C."/>
            <person name="Grant K.A."/>
            <person name="Carter A.C."/>
            <person name="Peck M.W."/>
        </authorList>
    </citation>
    <scope>NUCLEOTIDE SEQUENCE [LARGE SCALE GENOMIC DNA]</scope>
    <source>
        <strain evidence="2 5">H113700579</strain>
    </source>
</reference>
<dbReference type="InterPro" id="IPR015093">
    <property type="entry name" value="Card1_endonucl_dom"/>
</dbReference>
<dbReference type="Pfam" id="PF09002">
    <property type="entry name" value="Card1_endonuc"/>
    <property type="match status" value="1"/>
</dbReference>
<comment type="caution">
    <text evidence="3">The sequence shown here is derived from an EMBL/GenBank/DDBJ whole genome shotgun (WGS) entry which is preliminary data.</text>
</comment>
<evidence type="ECO:0000313" key="7">
    <source>
        <dbReference type="Proteomes" id="UP000476820"/>
    </source>
</evidence>
<sequence length="379" mass="44265">MKEDILINLLDEHNEGNLLATDKFKPCKVIYLKNEENSEVYEKLKKYHKEIFPSIHIESYVISEGNINEINNLLNKLDIEKTIINVTGGKRINSLILLNQALMKKFNAVYVDILNKRIYELGNDIKNKSEEFKDIYLDDILKITGADILLDSSKISRYSDVTNITKKIYDNLELWYKYKQRLYDNHLFIHDYSQGNKVIVNESDLYGNDEKRILNSCLSYLEKIDAIKYKRNKNNIEVYFQKDYLKGFIFKSGTWLEVLTNIVVREIEEIDDVKSGVMFVWNNNQSKVKNEFDVLAVKDDVLICISCKDSAKYDENALNELDVYSKRLGGKNAKKILVATQEPCKRCIKERAEMMGISLIILDKDMEKFKNELKNVINK</sequence>
<dbReference type="InterPro" id="IPR011335">
    <property type="entry name" value="Restrct_endonuc-II-like"/>
</dbReference>
<dbReference type="Proteomes" id="UP000473681">
    <property type="component" value="Unassembled WGS sequence"/>
</dbReference>
<proteinExistence type="predicted"/>
<dbReference type="Proteomes" id="UP000476820">
    <property type="component" value="Unassembled WGS sequence"/>
</dbReference>
<dbReference type="RefSeq" id="WP_053342229.1">
    <property type="nucleotide sequence ID" value="NZ_CP070936.1"/>
</dbReference>
<feature type="domain" description="Card1 endonuclease" evidence="1">
    <location>
        <begin position="250"/>
        <end position="376"/>
    </location>
</feature>
<evidence type="ECO:0000259" key="1">
    <source>
        <dbReference type="Pfam" id="PF09002"/>
    </source>
</evidence>
<dbReference type="AlphaFoldDB" id="A0A0M1LUF7"/>
<evidence type="ECO:0000313" key="5">
    <source>
        <dbReference type="Proteomes" id="UP000472355"/>
    </source>
</evidence>
<gene>
    <name evidence="2" type="ORF">EXM65_12360</name>
    <name evidence="3" type="ORF">FC774_12300</name>
    <name evidence="4" type="ORF">FDB51_16660</name>
</gene>
<dbReference type="Gene3D" id="3.40.50.10770">
    <property type="entry name" value="Hypothetical protein VC1899 like domain (Restriction endonuclease-like)"/>
    <property type="match status" value="1"/>
</dbReference>
<name>A0A0M1LUF7_CLOBO</name>
<evidence type="ECO:0000313" key="3">
    <source>
        <dbReference type="EMBL" id="NFF88642.1"/>
    </source>
</evidence>
<dbReference type="GO" id="GO:0003676">
    <property type="term" value="F:nucleic acid binding"/>
    <property type="evidence" value="ECO:0007669"/>
    <property type="project" value="InterPro"/>
</dbReference>
<dbReference type="EMBL" id="SWVK01000029">
    <property type="protein sequence ID" value="NFN36707.1"/>
    <property type="molecule type" value="Genomic_DNA"/>
</dbReference>
<protein>
    <submittedName>
        <fullName evidence="3">DUF1887 family protein</fullName>
    </submittedName>
</protein>
<evidence type="ECO:0000313" key="4">
    <source>
        <dbReference type="EMBL" id="NFN36707.1"/>
    </source>
</evidence>
<dbReference type="InterPro" id="IPR011856">
    <property type="entry name" value="tRNA_endonuc-like_dom_sf"/>
</dbReference>
<organism evidence="3 7">
    <name type="scientific">Clostridium botulinum</name>
    <dbReference type="NCBI Taxonomy" id="1491"/>
    <lineage>
        <taxon>Bacteria</taxon>
        <taxon>Bacillati</taxon>
        <taxon>Bacillota</taxon>
        <taxon>Clostridia</taxon>
        <taxon>Eubacteriales</taxon>
        <taxon>Clostridiaceae</taxon>
        <taxon>Clostridium</taxon>
    </lineage>
</organism>
<evidence type="ECO:0000313" key="6">
    <source>
        <dbReference type="Proteomes" id="UP000473681"/>
    </source>
</evidence>
<accession>A0A0M1LUF7</accession>
<dbReference type="SUPFAM" id="SSF52980">
    <property type="entry name" value="Restriction endonuclease-like"/>
    <property type="match status" value="1"/>
</dbReference>
<reference evidence="6 7" key="2">
    <citation type="submission" date="2019-04" db="EMBL/GenBank/DDBJ databases">
        <title>Genome sequencing of Clostridium botulinum Groups I-IV and Clostridium butyricum.</title>
        <authorList>
            <person name="Brunt J."/>
            <person name="Van Vliet A.H.M."/>
            <person name="Stringer S.C."/>
            <person name="Carter A.T."/>
            <person name="Peck M.W."/>
        </authorList>
    </citation>
    <scope>NUCLEOTIDE SEQUENCE [LARGE SCALE GENOMIC DNA]</scope>
    <source>
        <strain evidence="3 7">1605</strain>
        <strain evidence="4 6">CB-K-33E</strain>
    </source>
</reference>